<evidence type="ECO:0000256" key="1">
    <source>
        <dbReference type="SAM" id="MobiDB-lite"/>
    </source>
</evidence>
<dbReference type="EMBL" id="BAABIG010000052">
    <property type="protein sequence ID" value="GAA4812117.1"/>
    <property type="molecule type" value="Genomic_DNA"/>
</dbReference>
<evidence type="ECO:0000259" key="2">
    <source>
        <dbReference type="Pfam" id="PF03364"/>
    </source>
</evidence>
<dbReference type="Proteomes" id="UP001501265">
    <property type="component" value="Unassembled WGS sequence"/>
</dbReference>
<gene>
    <name evidence="3" type="ORF">GCM10023220_49140</name>
</gene>
<feature type="region of interest" description="Disordered" evidence="1">
    <location>
        <begin position="148"/>
        <end position="170"/>
    </location>
</feature>
<dbReference type="PANTHER" id="PTHR33824">
    <property type="entry name" value="POLYKETIDE CYCLASE/DEHYDRASE AND LIPID TRANSPORT SUPERFAMILY PROTEIN"/>
    <property type="match status" value="1"/>
</dbReference>
<evidence type="ECO:0000313" key="4">
    <source>
        <dbReference type="Proteomes" id="UP001501265"/>
    </source>
</evidence>
<dbReference type="Pfam" id="PF03364">
    <property type="entry name" value="Polyketide_cyc"/>
    <property type="match status" value="1"/>
</dbReference>
<dbReference type="InterPro" id="IPR005031">
    <property type="entry name" value="COQ10_START"/>
</dbReference>
<dbReference type="InterPro" id="IPR047137">
    <property type="entry name" value="ORF3"/>
</dbReference>
<accession>A0ABP9CIT3</accession>
<proteinExistence type="predicted"/>
<dbReference type="PANTHER" id="PTHR33824:SF7">
    <property type="entry name" value="POLYKETIDE CYCLASE_DEHYDRASE AND LIPID TRANSPORT SUPERFAMILY PROTEIN"/>
    <property type="match status" value="1"/>
</dbReference>
<dbReference type="RefSeq" id="WP_345622281.1">
    <property type="nucleotide sequence ID" value="NZ_BAABIG010000052.1"/>
</dbReference>
<dbReference type="CDD" id="cd07817">
    <property type="entry name" value="SRPBCC_8"/>
    <property type="match status" value="1"/>
</dbReference>
<comment type="caution">
    <text evidence="3">The sequence shown here is derived from an EMBL/GenBank/DDBJ whole genome shotgun (WGS) entry which is preliminary data.</text>
</comment>
<sequence length="170" mass="18800">MGTIEETIQIAVPVRTAYDQWTQFELFPRFMSVVRSVEQIRPSLVHWAVGAGPVRHEFTAEIVEQRPDALVAWRSLDGRHHGEVSFLELSPERTSVTVRVHTRGSGLKEALAAGRGPVRRAVRSGLAHFKEFIEGLGAASGAWRGTIRGGHVQPDETGRPAHPVPHWPHG</sequence>
<feature type="domain" description="Coenzyme Q-binding protein COQ10 START" evidence="2">
    <location>
        <begin position="10"/>
        <end position="128"/>
    </location>
</feature>
<name>A0ABP9CIT3_9ACTN</name>
<organism evidence="3 4">
    <name type="scientific">Streptomyces ziwulingensis</name>
    <dbReference type="NCBI Taxonomy" id="1045501"/>
    <lineage>
        <taxon>Bacteria</taxon>
        <taxon>Bacillati</taxon>
        <taxon>Actinomycetota</taxon>
        <taxon>Actinomycetes</taxon>
        <taxon>Kitasatosporales</taxon>
        <taxon>Streptomycetaceae</taxon>
        <taxon>Streptomyces</taxon>
    </lineage>
</organism>
<dbReference type="Gene3D" id="3.30.530.20">
    <property type="match status" value="1"/>
</dbReference>
<dbReference type="SUPFAM" id="SSF55961">
    <property type="entry name" value="Bet v1-like"/>
    <property type="match status" value="1"/>
</dbReference>
<reference evidence="4" key="1">
    <citation type="journal article" date="2019" name="Int. J. Syst. Evol. Microbiol.">
        <title>The Global Catalogue of Microorganisms (GCM) 10K type strain sequencing project: providing services to taxonomists for standard genome sequencing and annotation.</title>
        <authorList>
            <consortium name="The Broad Institute Genomics Platform"/>
            <consortium name="The Broad Institute Genome Sequencing Center for Infectious Disease"/>
            <person name="Wu L."/>
            <person name="Ma J."/>
        </authorList>
    </citation>
    <scope>NUCLEOTIDE SEQUENCE [LARGE SCALE GENOMIC DNA]</scope>
    <source>
        <strain evidence="4">JCM 18081</strain>
    </source>
</reference>
<keyword evidence="4" id="KW-1185">Reference proteome</keyword>
<evidence type="ECO:0000313" key="3">
    <source>
        <dbReference type="EMBL" id="GAA4812117.1"/>
    </source>
</evidence>
<protein>
    <submittedName>
        <fullName evidence="3">SRPBCC family protein</fullName>
    </submittedName>
</protein>
<dbReference type="InterPro" id="IPR023393">
    <property type="entry name" value="START-like_dom_sf"/>
</dbReference>